<keyword evidence="9" id="KW-1185">Reference proteome</keyword>
<protein>
    <recommendedName>
        <fullName evidence="7">RDD domain-containing protein</fullName>
    </recommendedName>
</protein>
<evidence type="ECO:0000256" key="2">
    <source>
        <dbReference type="ARBA" id="ARBA00022475"/>
    </source>
</evidence>
<dbReference type="EMBL" id="PDUD01000017">
    <property type="protein sequence ID" value="PHN06733.1"/>
    <property type="molecule type" value="Genomic_DNA"/>
</dbReference>
<proteinExistence type="predicted"/>
<dbReference type="Pfam" id="PF06271">
    <property type="entry name" value="RDD"/>
    <property type="match status" value="1"/>
</dbReference>
<comment type="subcellular location">
    <subcellularLocation>
        <location evidence="1">Cell membrane</location>
        <topology evidence="1">Multi-pass membrane protein</topology>
    </subcellularLocation>
</comment>
<evidence type="ECO:0000256" key="6">
    <source>
        <dbReference type="SAM" id="Phobius"/>
    </source>
</evidence>
<keyword evidence="5 6" id="KW-0472">Membrane</keyword>
<evidence type="ECO:0000256" key="4">
    <source>
        <dbReference type="ARBA" id="ARBA00022989"/>
    </source>
</evidence>
<evidence type="ECO:0000256" key="3">
    <source>
        <dbReference type="ARBA" id="ARBA00022692"/>
    </source>
</evidence>
<keyword evidence="4 6" id="KW-1133">Transmembrane helix</keyword>
<dbReference type="InterPro" id="IPR051791">
    <property type="entry name" value="Pra-immunoreactive"/>
</dbReference>
<keyword evidence="3 6" id="KW-0812">Transmembrane</keyword>
<evidence type="ECO:0000313" key="9">
    <source>
        <dbReference type="Proteomes" id="UP000223913"/>
    </source>
</evidence>
<comment type="caution">
    <text evidence="8">The sequence shown here is derived from an EMBL/GenBank/DDBJ whole genome shotgun (WGS) entry which is preliminary data.</text>
</comment>
<dbReference type="AlphaFoldDB" id="A0A2D0NG32"/>
<feature type="transmembrane region" description="Helical" evidence="6">
    <location>
        <begin position="25"/>
        <end position="48"/>
    </location>
</feature>
<dbReference type="OrthoDB" id="9793824at2"/>
<evidence type="ECO:0000259" key="7">
    <source>
        <dbReference type="Pfam" id="PF06271"/>
    </source>
</evidence>
<organism evidence="8 9">
    <name type="scientific">Flavilitoribacter nigricans (strain ATCC 23147 / DSM 23189 / NBRC 102662 / NCIMB 1420 / SS-2)</name>
    <name type="common">Lewinella nigricans</name>
    <dbReference type="NCBI Taxonomy" id="1122177"/>
    <lineage>
        <taxon>Bacteria</taxon>
        <taxon>Pseudomonadati</taxon>
        <taxon>Bacteroidota</taxon>
        <taxon>Saprospiria</taxon>
        <taxon>Saprospirales</taxon>
        <taxon>Lewinellaceae</taxon>
        <taxon>Flavilitoribacter</taxon>
    </lineage>
</organism>
<dbReference type="PANTHER" id="PTHR36115">
    <property type="entry name" value="PROLINE-RICH ANTIGEN HOMOLOG-RELATED"/>
    <property type="match status" value="1"/>
</dbReference>
<dbReference type="PANTHER" id="PTHR36115:SF6">
    <property type="entry name" value="PROLINE-RICH ANTIGEN HOMOLOG"/>
    <property type="match status" value="1"/>
</dbReference>
<keyword evidence="2" id="KW-1003">Cell membrane</keyword>
<dbReference type="Proteomes" id="UP000223913">
    <property type="component" value="Unassembled WGS sequence"/>
</dbReference>
<dbReference type="RefSeq" id="WP_099149990.1">
    <property type="nucleotide sequence ID" value="NZ_PDUD01000017.1"/>
</dbReference>
<feature type="domain" description="RDD" evidence="7">
    <location>
        <begin position="23"/>
        <end position="181"/>
    </location>
</feature>
<evidence type="ECO:0000256" key="1">
    <source>
        <dbReference type="ARBA" id="ARBA00004651"/>
    </source>
</evidence>
<reference evidence="8 9" key="1">
    <citation type="submission" date="2017-10" db="EMBL/GenBank/DDBJ databases">
        <title>The draft genome sequence of Lewinella nigricans NBRC 102662.</title>
        <authorList>
            <person name="Wang K."/>
        </authorList>
    </citation>
    <scope>NUCLEOTIDE SEQUENCE [LARGE SCALE GENOMIC DNA]</scope>
    <source>
        <strain evidence="8 9">NBRC 102662</strain>
    </source>
</reference>
<gene>
    <name evidence="8" type="ORF">CRP01_10595</name>
</gene>
<dbReference type="InterPro" id="IPR010432">
    <property type="entry name" value="RDD"/>
</dbReference>
<feature type="transmembrane region" description="Helical" evidence="6">
    <location>
        <begin position="55"/>
        <end position="72"/>
    </location>
</feature>
<name>A0A2D0NG32_FLAN2</name>
<accession>A0A2D0NG32</accession>
<evidence type="ECO:0000256" key="5">
    <source>
        <dbReference type="ARBA" id="ARBA00023136"/>
    </source>
</evidence>
<feature type="transmembrane region" description="Helical" evidence="6">
    <location>
        <begin position="107"/>
        <end position="125"/>
    </location>
</feature>
<sequence>MQDDILDNDPGERPANLESVRFAGLWIRVGASLIDSLVLIPLMGLNYYNIIEIKSLPLALLLALLSAAYKPFMEYYYSATVGKMAVKIKVVDYQLQPISLDQSLIRYLPWALSVVINLLATMYIFQLEGFEEVRDFMSYGDLANTTPYQKWIQFSIWIAPISAFGMLFNPFSQAVHDQLAKTYCIYGT</sequence>
<evidence type="ECO:0000313" key="8">
    <source>
        <dbReference type="EMBL" id="PHN06733.1"/>
    </source>
</evidence>
<dbReference type="GO" id="GO:0005886">
    <property type="term" value="C:plasma membrane"/>
    <property type="evidence" value="ECO:0007669"/>
    <property type="project" value="UniProtKB-SubCell"/>
</dbReference>